<comment type="caution">
    <text evidence="2">The sequence shown here is derived from an EMBL/GenBank/DDBJ whole genome shotgun (WGS) entry which is preliminary data.</text>
</comment>
<sequence>MENLPAELVKIPLEYIKTAIDWFRDQSVVQRKPGIGIYGGSRGGELALLVASTYSEIKAVVSVCGSGLIMGGYHKIRDFRFPAWTYEGTPLPNVRRDNSPLAYGPISTDWEAFRTYHSDNLKQATIPVERIQGAVLMFSGQKDRIWNSFELTNVAMTRFQEKQFPYPYEHIVYPDAGHRIYIPYTPEPIDHDRFGGTLQANADASVDHWKRTVDFFSNHLDH</sequence>
<gene>
    <name evidence="2" type="ORF">ACFSB2_16550</name>
</gene>
<evidence type="ECO:0000259" key="1">
    <source>
        <dbReference type="Pfam" id="PF08840"/>
    </source>
</evidence>
<dbReference type="Proteomes" id="UP001597079">
    <property type="component" value="Unassembled WGS sequence"/>
</dbReference>
<dbReference type="Pfam" id="PF08840">
    <property type="entry name" value="BAAT_C"/>
    <property type="match status" value="1"/>
</dbReference>
<dbReference type="InterPro" id="IPR014940">
    <property type="entry name" value="BAAT_C"/>
</dbReference>
<accession>A0ABW4JMH5</accession>
<evidence type="ECO:0000313" key="3">
    <source>
        <dbReference type="Proteomes" id="UP001597079"/>
    </source>
</evidence>
<dbReference type="InterPro" id="IPR029058">
    <property type="entry name" value="AB_hydrolase_fold"/>
</dbReference>
<dbReference type="PANTHER" id="PTHR10824:SF4">
    <property type="entry name" value="ACYL-COENZYME A THIOESTERASE 1-LIKE"/>
    <property type="match status" value="1"/>
</dbReference>
<dbReference type="Gene3D" id="3.40.50.1820">
    <property type="entry name" value="alpha/beta hydrolase"/>
    <property type="match status" value="1"/>
</dbReference>
<dbReference type="SUPFAM" id="SSF53474">
    <property type="entry name" value="alpha/beta-Hydrolases"/>
    <property type="match status" value="1"/>
</dbReference>
<reference evidence="3" key="1">
    <citation type="journal article" date="2019" name="Int. J. Syst. Evol. Microbiol.">
        <title>The Global Catalogue of Microorganisms (GCM) 10K type strain sequencing project: providing services to taxonomists for standard genome sequencing and annotation.</title>
        <authorList>
            <consortium name="The Broad Institute Genomics Platform"/>
            <consortium name="The Broad Institute Genome Sequencing Center for Infectious Disease"/>
            <person name="Wu L."/>
            <person name="Ma J."/>
        </authorList>
    </citation>
    <scope>NUCLEOTIDE SEQUENCE [LARGE SCALE GENOMIC DNA]</scope>
    <source>
        <strain evidence="3">CGMCC 1.12286</strain>
    </source>
</reference>
<dbReference type="RefSeq" id="WP_377944213.1">
    <property type="nucleotide sequence ID" value="NZ_JBHUCX010000050.1"/>
</dbReference>
<evidence type="ECO:0000313" key="2">
    <source>
        <dbReference type="EMBL" id="MFD1676315.1"/>
    </source>
</evidence>
<name>A0ABW4JMH5_9BACL</name>
<dbReference type="GO" id="GO:0016787">
    <property type="term" value="F:hydrolase activity"/>
    <property type="evidence" value="ECO:0007669"/>
    <property type="project" value="UniProtKB-KW"/>
</dbReference>
<proteinExistence type="predicted"/>
<keyword evidence="3" id="KW-1185">Reference proteome</keyword>
<protein>
    <submittedName>
        <fullName evidence="2">Acyl-CoA thioester hydrolase/BAAT C-terminal domain-containing protein</fullName>
    </submittedName>
</protein>
<dbReference type="PANTHER" id="PTHR10824">
    <property type="entry name" value="ACYL-COENZYME A THIOESTERASE-RELATED"/>
    <property type="match status" value="1"/>
</dbReference>
<dbReference type="EMBL" id="JBHUCX010000050">
    <property type="protein sequence ID" value="MFD1676315.1"/>
    <property type="molecule type" value="Genomic_DNA"/>
</dbReference>
<organism evidence="2 3">
    <name type="scientific">Alicyclobacillus fodiniaquatilis</name>
    <dbReference type="NCBI Taxonomy" id="1661150"/>
    <lineage>
        <taxon>Bacteria</taxon>
        <taxon>Bacillati</taxon>
        <taxon>Bacillota</taxon>
        <taxon>Bacilli</taxon>
        <taxon>Bacillales</taxon>
        <taxon>Alicyclobacillaceae</taxon>
        <taxon>Alicyclobacillus</taxon>
    </lineage>
</organism>
<feature type="domain" description="BAAT/Acyl-CoA thioester hydrolase C-terminal" evidence="1">
    <location>
        <begin position="11"/>
        <end position="221"/>
    </location>
</feature>
<keyword evidence="2" id="KW-0378">Hydrolase</keyword>